<evidence type="ECO:0000313" key="2">
    <source>
        <dbReference type="EMBL" id="KFB44119.1"/>
    </source>
</evidence>
<sequence>MFTSYARTTARKPRGASYDGSRKCTAGDSTFKVFNKWSVPGRTGHRLGDGFVAQKTRSTQLLVRYPTGLSKGQV</sequence>
<dbReference type="Proteomes" id="UP000030765">
    <property type="component" value="Unassembled WGS sequence"/>
</dbReference>
<dbReference type="EnsemblMetazoa" id="ASIC011954-RA">
    <property type="protein sequence ID" value="ASIC011954-PA"/>
    <property type="gene ID" value="ASIC011954"/>
</dbReference>
<name>A0A084W1M5_ANOSI</name>
<accession>A0A084W1M5</accession>
<organism evidence="2">
    <name type="scientific">Anopheles sinensis</name>
    <name type="common">Mosquito</name>
    <dbReference type="NCBI Taxonomy" id="74873"/>
    <lineage>
        <taxon>Eukaryota</taxon>
        <taxon>Metazoa</taxon>
        <taxon>Ecdysozoa</taxon>
        <taxon>Arthropoda</taxon>
        <taxon>Hexapoda</taxon>
        <taxon>Insecta</taxon>
        <taxon>Pterygota</taxon>
        <taxon>Neoptera</taxon>
        <taxon>Endopterygota</taxon>
        <taxon>Diptera</taxon>
        <taxon>Nematocera</taxon>
        <taxon>Culicoidea</taxon>
        <taxon>Culicidae</taxon>
        <taxon>Anophelinae</taxon>
        <taxon>Anopheles</taxon>
    </lineage>
</organism>
<dbReference type="EMBL" id="KE525269">
    <property type="protein sequence ID" value="KFB44119.1"/>
    <property type="molecule type" value="Genomic_DNA"/>
</dbReference>
<reference evidence="3" key="2">
    <citation type="submission" date="2020-05" db="UniProtKB">
        <authorList>
            <consortium name="EnsemblMetazoa"/>
        </authorList>
    </citation>
    <scope>IDENTIFICATION</scope>
</reference>
<proteinExistence type="predicted"/>
<evidence type="ECO:0000313" key="4">
    <source>
        <dbReference type="Proteomes" id="UP000030765"/>
    </source>
</evidence>
<dbReference type="AlphaFoldDB" id="A0A084W1M5"/>
<gene>
    <name evidence="2" type="ORF">ZHAS_00011954</name>
</gene>
<feature type="region of interest" description="Disordered" evidence="1">
    <location>
        <begin position="1"/>
        <end position="22"/>
    </location>
</feature>
<evidence type="ECO:0000256" key="1">
    <source>
        <dbReference type="SAM" id="MobiDB-lite"/>
    </source>
</evidence>
<keyword evidence="4" id="KW-1185">Reference proteome</keyword>
<evidence type="ECO:0000313" key="3">
    <source>
        <dbReference type="EnsemblMetazoa" id="ASIC011954-PA"/>
    </source>
</evidence>
<reference evidence="2 4" key="1">
    <citation type="journal article" date="2014" name="BMC Genomics">
        <title>Genome sequence of Anopheles sinensis provides insight into genetics basis of mosquito competence for malaria parasites.</title>
        <authorList>
            <person name="Zhou D."/>
            <person name="Zhang D."/>
            <person name="Ding G."/>
            <person name="Shi L."/>
            <person name="Hou Q."/>
            <person name="Ye Y."/>
            <person name="Xu Y."/>
            <person name="Zhou H."/>
            <person name="Xiong C."/>
            <person name="Li S."/>
            <person name="Yu J."/>
            <person name="Hong S."/>
            <person name="Yu X."/>
            <person name="Zou P."/>
            <person name="Chen C."/>
            <person name="Chang X."/>
            <person name="Wang W."/>
            <person name="Lv Y."/>
            <person name="Sun Y."/>
            <person name="Ma L."/>
            <person name="Shen B."/>
            <person name="Zhu C."/>
        </authorList>
    </citation>
    <scope>NUCLEOTIDE SEQUENCE [LARGE SCALE GENOMIC DNA]</scope>
</reference>
<protein>
    <submittedName>
        <fullName evidence="2 3">Putative polyketide synthase</fullName>
    </submittedName>
</protein>
<dbReference type="EMBL" id="ATLV01019399">
    <property type="status" value="NOT_ANNOTATED_CDS"/>
    <property type="molecule type" value="Genomic_DNA"/>
</dbReference>
<dbReference type="VEuPathDB" id="VectorBase:ASIC011954"/>